<evidence type="ECO:0000313" key="8">
    <source>
        <dbReference type="EMBL" id="CAF4460762.1"/>
    </source>
</evidence>
<evidence type="ECO:0000313" key="9">
    <source>
        <dbReference type="Proteomes" id="UP000663856"/>
    </source>
</evidence>
<evidence type="ECO:0000313" key="7">
    <source>
        <dbReference type="EMBL" id="CAF2181640.1"/>
    </source>
</evidence>
<keyword evidence="10" id="KW-1185">Reference proteome</keyword>
<proteinExistence type="predicted"/>
<evidence type="ECO:0000256" key="1">
    <source>
        <dbReference type="ARBA" id="ARBA00022603"/>
    </source>
</evidence>
<dbReference type="AlphaFoldDB" id="A0A816YWI3"/>
<dbReference type="PANTHER" id="PTHR11006">
    <property type="entry name" value="PROTEIN ARGININE N-METHYLTRANSFERASE"/>
    <property type="match status" value="1"/>
</dbReference>
<keyword evidence="1" id="KW-0489">Methyltransferase</keyword>
<dbReference type="EMBL" id="CAJNRF010015843">
    <property type="protein sequence ID" value="CAF2181640.1"/>
    <property type="molecule type" value="Genomic_DNA"/>
</dbReference>
<evidence type="ECO:0000256" key="2">
    <source>
        <dbReference type="ARBA" id="ARBA00022679"/>
    </source>
</evidence>
<protein>
    <recommendedName>
        <fullName evidence="4">Protein arginine N-methyltransferase 6</fullName>
    </recommendedName>
    <alternativeName>
        <fullName evidence="5">Histone-arginine N-methyltransferase PRMT6</fullName>
    </alternativeName>
</protein>
<gene>
    <name evidence="8" type="ORF">OVN521_LOCUS38429</name>
    <name evidence="7" type="ORF">WKI299_LOCUS33487</name>
</gene>
<keyword evidence="2" id="KW-0808">Transferase</keyword>
<accession>A0A816YWI3</accession>
<dbReference type="Proteomes" id="UP000663856">
    <property type="component" value="Unassembled WGS sequence"/>
</dbReference>
<evidence type="ECO:0000313" key="10">
    <source>
        <dbReference type="Proteomes" id="UP000663866"/>
    </source>
</evidence>
<dbReference type="InterPro" id="IPR029063">
    <property type="entry name" value="SAM-dependent_MTases_sf"/>
</dbReference>
<dbReference type="InterPro" id="IPR055135">
    <property type="entry name" value="PRMT_dom"/>
</dbReference>
<feature type="non-terminal residue" evidence="7">
    <location>
        <position position="1"/>
    </location>
</feature>
<evidence type="ECO:0000256" key="3">
    <source>
        <dbReference type="ARBA" id="ARBA00022691"/>
    </source>
</evidence>
<dbReference type="Gene3D" id="2.70.160.11">
    <property type="entry name" value="Hnrnp arginine n-methyltransferase1"/>
    <property type="match status" value="1"/>
</dbReference>
<dbReference type="GO" id="GO:0032259">
    <property type="term" value="P:methylation"/>
    <property type="evidence" value="ECO:0007669"/>
    <property type="project" value="UniProtKB-KW"/>
</dbReference>
<evidence type="ECO:0000256" key="5">
    <source>
        <dbReference type="ARBA" id="ARBA00042685"/>
    </source>
</evidence>
<evidence type="ECO:0000256" key="4">
    <source>
        <dbReference type="ARBA" id="ARBA00040406"/>
    </source>
</evidence>
<dbReference type="GO" id="GO:0016274">
    <property type="term" value="F:protein-arginine N-methyltransferase activity"/>
    <property type="evidence" value="ECO:0007669"/>
    <property type="project" value="InterPro"/>
</dbReference>
<dbReference type="Pfam" id="PF22528">
    <property type="entry name" value="PRMT_C"/>
    <property type="match status" value="1"/>
</dbReference>
<organism evidence="7 9">
    <name type="scientific">Rotaria magnacalcarata</name>
    <dbReference type="NCBI Taxonomy" id="392030"/>
    <lineage>
        <taxon>Eukaryota</taxon>
        <taxon>Metazoa</taxon>
        <taxon>Spiralia</taxon>
        <taxon>Gnathifera</taxon>
        <taxon>Rotifera</taxon>
        <taxon>Eurotatoria</taxon>
        <taxon>Bdelloidea</taxon>
        <taxon>Philodinida</taxon>
        <taxon>Philodinidae</taxon>
        <taxon>Rotaria</taxon>
    </lineage>
</organism>
<dbReference type="PANTHER" id="PTHR11006:SF73">
    <property type="entry name" value="PROTEIN ARGININE N-METHYLTRANSFERASE 6"/>
    <property type="match status" value="1"/>
</dbReference>
<comment type="caution">
    <text evidence="7">The sequence shown here is derived from an EMBL/GenBank/DDBJ whole genome shotgun (WGS) entry which is preliminary data.</text>
</comment>
<dbReference type="Proteomes" id="UP000663866">
    <property type="component" value="Unassembled WGS sequence"/>
</dbReference>
<sequence length="139" mass="15870">TVHVHMVAQEDVTSLPNVICELDLYKITPQDLKHITCNFSLSSMGSRCLNSIVLWFDVWFPDGSRLSTSPDLEDTHWQNTVLGLHDQKLQQDDIVSGTITISQDDNYYRHLKVGLEYSINKGPIVVRAYKMDDNCIDED</sequence>
<dbReference type="GO" id="GO:0042054">
    <property type="term" value="F:histone methyltransferase activity"/>
    <property type="evidence" value="ECO:0007669"/>
    <property type="project" value="TreeGrafter"/>
</dbReference>
<dbReference type="SUPFAM" id="SSF53335">
    <property type="entry name" value="S-adenosyl-L-methionine-dependent methyltransferases"/>
    <property type="match status" value="1"/>
</dbReference>
<keyword evidence="3" id="KW-0949">S-adenosyl-L-methionine</keyword>
<evidence type="ECO:0000259" key="6">
    <source>
        <dbReference type="Pfam" id="PF22528"/>
    </source>
</evidence>
<name>A0A816YWI3_9BILA</name>
<dbReference type="InterPro" id="IPR025799">
    <property type="entry name" value="Arg_MeTrfase"/>
</dbReference>
<feature type="domain" description="Protein arginine N-methyltransferase" evidence="6">
    <location>
        <begin position="4"/>
        <end position="120"/>
    </location>
</feature>
<dbReference type="EMBL" id="CAJOBG010047610">
    <property type="protein sequence ID" value="CAF4460762.1"/>
    <property type="molecule type" value="Genomic_DNA"/>
</dbReference>
<reference evidence="7" key="1">
    <citation type="submission" date="2021-02" db="EMBL/GenBank/DDBJ databases">
        <authorList>
            <person name="Nowell W R."/>
        </authorList>
    </citation>
    <scope>NUCLEOTIDE SEQUENCE</scope>
</reference>